<dbReference type="AlphaFoldDB" id="A0A5C3EHY1"/>
<organism evidence="3 4">
    <name type="scientific">Ustilago trichophora</name>
    <dbReference type="NCBI Taxonomy" id="86804"/>
    <lineage>
        <taxon>Eukaryota</taxon>
        <taxon>Fungi</taxon>
        <taxon>Dikarya</taxon>
        <taxon>Basidiomycota</taxon>
        <taxon>Ustilaginomycotina</taxon>
        <taxon>Ustilaginomycetes</taxon>
        <taxon>Ustilaginales</taxon>
        <taxon>Ustilaginaceae</taxon>
        <taxon>Ustilago</taxon>
    </lineage>
</organism>
<feature type="compositionally biased region" description="Basic and acidic residues" evidence="1">
    <location>
        <begin position="291"/>
        <end position="305"/>
    </location>
</feature>
<feature type="compositionally biased region" description="Polar residues" evidence="1">
    <location>
        <begin position="456"/>
        <end position="467"/>
    </location>
</feature>
<reference evidence="3 4" key="1">
    <citation type="submission" date="2018-03" db="EMBL/GenBank/DDBJ databases">
        <authorList>
            <person name="Guldener U."/>
        </authorList>
    </citation>
    <scope>NUCLEOTIDE SEQUENCE [LARGE SCALE GENOMIC DNA]</scope>
    <source>
        <strain evidence="3 4">NBRC100155</strain>
    </source>
</reference>
<dbReference type="Proteomes" id="UP000324022">
    <property type="component" value="Unassembled WGS sequence"/>
</dbReference>
<feature type="compositionally biased region" description="Low complexity" evidence="1">
    <location>
        <begin position="806"/>
        <end position="836"/>
    </location>
</feature>
<feature type="compositionally biased region" description="Polar residues" evidence="1">
    <location>
        <begin position="423"/>
        <end position="435"/>
    </location>
</feature>
<name>A0A5C3EHY1_9BASI</name>
<keyword evidence="4" id="KW-1185">Reference proteome</keyword>
<evidence type="ECO:0000313" key="4">
    <source>
        <dbReference type="Proteomes" id="UP000324022"/>
    </source>
</evidence>
<sequence>MRRNPSRPGAGHGANNRLASLPQSTHHHIAAPSQIPCKRSVARRRRRLTSASAFAVTAAILVSSVLVSSPAMIAPVGASYIPTDSTTTSSASLHQYSFAAGQEAKQPSLTYSGIASGSRSATSNNDSHLPYSAQPASSHSATSPSRDRSSSSSTNDVDDHLPQHLDEPTLHRQYARQYDDESALFGERDVSMETHQLQLDTDPSAAYSHATSSAHRYSLPSTYPSSIASSWSRPERSVWFQQKAIIITSIFLAIFIVLFIGAAVFLRERKFDDELAGLDDEEALARIEERMTMGRFSDPSEKETESPGAKIKRRLRLGRKRSEKDGSDSPDPSTGSSSAVKRKRHLVSRWTRTNLRDSNDTTRGTSDTASIRSGRSTRRAALGDPRAQESVEITYDSEGAEIPRTHIETGDTMQRDGSAGSAADSTTVNDDNVGTNRRPRSPPPPHPDSAERHPDTSSSEGRSSSNPDTHRNSTVDPDSSLRSPRRVLLDDSDFQAADAAEGHHDDMRHMPPAYLPSGSGGISGSSYDGAALAAAISRGDAKHGIPPPEERDSSVSPEVIGAVLAAVPAASRNTYDEPSGPTAAHIATDDKALLGALSAAASMPSAPAVDRDTSAPAYGAPEDSAAGGSSSSGIQTTAAASGPSAPALELDGEGFEVAPADNETAASGSTPRRSMDKDDKRTSKGKGKQTQTPSLLPAPPTAVETAFSPFDQPYRATSPPGSTVPPSTPGRVSPTTAMTPRKSEKQKEAEEEQLAHLVASRPETTDVPRYEKNGPSAPPLAEPEGGPESLRSIEHLPAYEQRRRSSAAAAAAQLGLTTAPTASAPQASSAPVAPSAPSAPPMHDEAES</sequence>
<gene>
    <name evidence="3" type="ORF">UTRI_06175</name>
</gene>
<keyword evidence="2" id="KW-1133">Transmembrane helix</keyword>
<keyword evidence="2" id="KW-0812">Transmembrane</keyword>
<evidence type="ECO:0000256" key="1">
    <source>
        <dbReference type="SAM" id="MobiDB-lite"/>
    </source>
</evidence>
<proteinExistence type="predicted"/>
<protein>
    <submittedName>
        <fullName evidence="3">Uncharacterized protein</fullName>
    </submittedName>
</protein>
<feature type="region of interest" description="Disordered" evidence="1">
    <location>
        <begin position="111"/>
        <end position="171"/>
    </location>
</feature>
<dbReference type="OrthoDB" id="2554800at2759"/>
<feature type="region of interest" description="Disordered" evidence="1">
    <location>
        <begin position="601"/>
        <end position="848"/>
    </location>
</feature>
<feature type="compositionally biased region" description="Basic and acidic residues" evidence="1">
    <location>
        <begin position="157"/>
        <end position="170"/>
    </location>
</feature>
<feature type="compositionally biased region" description="Low complexity" evidence="1">
    <location>
        <begin position="619"/>
        <end position="647"/>
    </location>
</feature>
<feature type="compositionally biased region" description="Basic and acidic residues" evidence="1">
    <location>
        <begin position="763"/>
        <end position="772"/>
    </location>
</feature>
<feature type="compositionally biased region" description="Low complexity" evidence="1">
    <location>
        <begin position="329"/>
        <end position="338"/>
    </location>
</feature>
<feature type="compositionally biased region" description="Polar residues" evidence="1">
    <location>
        <begin position="111"/>
        <end position="127"/>
    </location>
</feature>
<keyword evidence="2" id="KW-0472">Membrane</keyword>
<feature type="transmembrane region" description="Helical" evidence="2">
    <location>
        <begin position="244"/>
        <end position="266"/>
    </location>
</feature>
<feature type="compositionally biased region" description="Basic and acidic residues" evidence="1">
    <location>
        <begin position="673"/>
        <end position="682"/>
    </location>
</feature>
<feature type="compositionally biased region" description="Low complexity" evidence="1">
    <location>
        <begin position="132"/>
        <end position="154"/>
    </location>
</feature>
<evidence type="ECO:0000313" key="3">
    <source>
        <dbReference type="EMBL" id="SPO29226.1"/>
    </source>
</evidence>
<feature type="compositionally biased region" description="Basic residues" evidence="1">
    <location>
        <begin position="310"/>
        <end position="319"/>
    </location>
</feature>
<dbReference type="EMBL" id="OOIN01000027">
    <property type="protein sequence ID" value="SPO29226.1"/>
    <property type="molecule type" value="Genomic_DNA"/>
</dbReference>
<evidence type="ECO:0000256" key="2">
    <source>
        <dbReference type="SAM" id="Phobius"/>
    </source>
</evidence>
<feature type="compositionally biased region" description="Polar residues" evidence="1">
    <location>
        <begin position="361"/>
        <end position="374"/>
    </location>
</feature>
<feature type="region of interest" description="Disordered" evidence="1">
    <location>
        <begin position="291"/>
        <end position="525"/>
    </location>
</feature>
<accession>A0A5C3EHY1</accession>
<feature type="compositionally biased region" description="Basic and acidic residues" evidence="1">
    <location>
        <begin position="500"/>
        <end position="509"/>
    </location>
</feature>